<reference evidence="7" key="1">
    <citation type="submission" date="2018-11" db="EMBL/GenBank/DDBJ databases">
        <authorList>
            <person name="Alioto T."/>
            <person name="Alioto T."/>
        </authorList>
    </citation>
    <scope>NUCLEOTIDE SEQUENCE</scope>
</reference>
<dbReference type="GO" id="GO:0008270">
    <property type="term" value="F:zinc ion binding"/>
    <property type="evidence" value="ECO:0007669"/>
    <property type="project" value="UniProtKB-KW"/>
</dbReference>
<name>A0A8B6BGW9_MYTGA</name>
<feature type="domain" description="B box-type" evidence="6">
    <location>
        <begin position="90"/>
        <end position="131"/>
    </location>
</feature>
<proteinExistence type="predicted"/>
<dbReference type="AlphaFoldDB" id="A0A8B6BGW9"/>
<evidence type="ECO:0000256" key="1">
    <source>
        <dbReference type="ARBA" id="ARBA00022723"/>
    </source>
</evidence>
<dbReference type="SMART" id="SM00184">
    <property type="entry name" value="RING"/>
    <property type="match status" value="1"/>
</dbReference>
<dbReference type="SUPFAM" id="SSF57850">
    <property type="entry name" value="RING/U-box"/>
    <property type="match status" value="1"/>
</dbReference>
<dbReference type="InterPro" id="IPR017907">
    <property type="entry name" value="Znf_RING_CS"/>
</dbReference>
<dbReference type="GO" id="GO:0008630">
    <property type="term" value="P:intrinsic apoptotic signaling pathway in response to DNA damage"/>
    <property type="evidence" value="ECO:0007669"/>
    <property type="project" value="TreeGrafter"/>
</dbReference>
<dbReference type="SUPFAM" id="SSF50969">
    <property type="entry name" value="YVTN repeat-like/Quinoprotein amine dehydrogenase"/>
    <property type="match status" value="1"/>
</dbReference>
<evidence type="ECO:0000259" key="6">
    <source>
        <dbReference type="PROSITE" id="PS50119"/>
    </source>
</evidence>
<dbReference type="GO" id="GO:0005654">
    <property type="term" value="C:nucleoplasm"/>
    <property type="evidence" value="ECO:0007669"/>
    <property type="project" value="TreeGrafter"/>
</dbReference>
<dbReference type="InterPro" id="IPR011044">
    <property type="entry name" value="Quino_amine_DH_bsu"/>
</dbReference>
<keyword evidence="1" id="KW-0479">Metal-binding</keyword>
<dbReference type="OrthoDB" id="6091082at2759"/>
<dbReference type="PANTHER" id="PTHR25462:SF302">
    <property type="entry name" value="PROTEIN PML"/>
    <property type="match status" value="1"/>
</dbReference>
<dbReference type="PROSITE" id="PS00518">
    <property type="entry name" value="ZF_RING_1"/>
    <property type="match status" value="1"/>
</dbReference>
<dbReference type="Proteomes" id="UP000596742">
    <property type="component" value="Unassembled WGS sequence"/>
</dbReference>
<evidence type="ECO:0000256" key="3">
    <source>
        <dbReference type="ARBA" id="ARBA00022833"/>
    </source>
</evidence>
<accession>A0A8B6BGW9</accession>
<protein>
    <submittedName>
        <fullName evidence="7">Tripartite motif-containing protein 2/3</fullName>
    </submittedName>
</protein>
<evidence type="ECO:0000313" key="8">
    <source>
        <dbReference type="Proteomes" id="UP000596742"/>
    </source>
</evidence>
<evidence type="ECO:0000259" key="5">
    <source>
        <dbReference type="PROSITE" id="PS50089"/>
    </source>
</evidence>
<dbReference type="Gene3D" id="3.30.160.60">
    <property type="entry name" value="Classic Zinc Finger"/>
    <property type="match status" value="1"/>
</dbReference>
<dbReference type="InterPro" id="IPR013083">
    <property type="entry name" value="Znf_RING/FYVE/PHD"/>
</dbReference>
<dbReference type="InterPro" id="IPR027370">
    <property type="entry name" value="Znf-RING_euk"/>
</dbReference>
<comment type="caution">
    <text evidence="7">The sequence shown here is derived from an EMBL/GenBank/DDBJ whole genome shotgun (WGS) entry which is preliminary data.</text>
</comment>
<keyword evidence="2 4" id="KW-0863">Zinc-finger</keyword>
<dbReference type="InterPro" id="IPR047153">
    <property type="entry name" value="TRIM45/56/19-like"/>
</dbReference>
<keyword evidence="3" id="KW-0862">Zinc</keyword>
<dbReference type="PROSITE" id="PS50119">
    <property type="entry name" value="ZF_BBOX"/>
    <property type="match status" value="1"/>
</dbReference>
<dbReference type="EMBL" id="UYJE01000051">
    <property type="protein sequence ID" value="VDH89670.1"/>
    <property type="molecule type" value="Genomic_DNA"/>
</dbReference>
<sequence>MSADSECTLFQCPICLEEFIQPKALPCLHTFCKSCINEFILKSTTATDCFVVFNCPVCRKEIKLQSCPSDPAKYLQDNHIIQSMKEACLSKGQLCSIHNSKQADYVCTEHNQIVCYKCIIDSHRFCNVTEIYEAVESKKKSITQVHNQLVVRKENMETSMYAHRQEKKGILESDIKCKDGVKLYVDELKNLISKLQSQILDDIEKNTKQMIKRVDKNLAETKTDMTYLKTILDEFDITHLKDITDFNRLTAIDQDLKTAHQRINKTCDKSSADIHLLRFQPNMDLFKVLKENDVIGKIYNTKRRVNVNANTPRTKDVLKFTETEAKTAPVLKRPLATEHTSSSEIEATHTKPVNKVISLKDGNQKLMSLKTEMDREECFITGTIVLLDDSMIVADNGNMKIKHFSADYKFVSQKAFSSEPWDVCRTGKDDFIVSFPSDNLIQYFTFRKGIVIPKQDKIITNGRCYGLSYHCNKIATCNRRASGIFVEVYAGLNGIIAEFCVSASVLSECWYLSFCSDGQHLVYTDQTNNFVSCVNLLSGKERWRKTIRSPRGIARCQTFLYVVNCKSAKVLCLSQDTGLPKREIDCSSFGGEAFSGVTVNTDQTKIFLLPMKGSDALVIE</sequence>
<dbReference type="PROSITE" id="PS50089">
    <property type="entry name" value="ZF_RING_2"/>
    <property type="match status" value="1"/>
</dbReference>
<dbReference type="Pfam" id="PF13445">
    <property type="entry name" value="zf-RING_UBOX"/>
    <property type="match status" value="1"/>
</dbReference>
<dbReference type="GO" id="GO:0044790">
    <property type="term" value="P:suppression of viral release by host"/>
    <property type="evidence" value="ECO:0007669"/>
    <property type="project" value="TreeGrafter"/>
</dbReference>
<feature type="domain" description="RING-type" evidence="5">
    <location>
        <begin position="12"/>
        <end position="59"/>
    </location>
</feature>
<dbReference type="SUPFAM" id="SSF57845">
    <property type="entry name" value="B-box zinc-binding domain"/>
    <property type="match status" value="1"/>
</dbReference>
<dbReference type="Gene3D" id="3.30.40.10">
    <property type="entry name" value="Zinc/RING finger domain, C3HC4 (zinc finger)"/>
    <property type="match status" value="1"/>
</dbReference>
<dbReference type="GO" id="GO:0045087">
    <property type="term" value="P:innate immune response"/>
    <property type="evidence" value="ECO:0007669"/>
    <property type="project" value="TreeGrafter"/>
</dbReference>
<dbReference type="Gene3D" id="2.40.10.480">
    <property type="match status" value="1"/>
</dbReference>
<evidence type="ECO:0000313" key="7">
    <source>
        <dbReference type="EMBL" id="VDH89670.1"/>
    </source>
</evidence>
<dbReference type="InterPro" id="IPR001841">
    <property type="entry name" value="Znf_RING"/>
</dbReference>
<dbReference type="PANTHER" id="PTHR25462">
    <property type="entry name" value="BONUS, ISOFORM C-RELATED"/>
    <property type="match status" value="1"/>
</dbReference>
<evidence type="ECO:0000256" key="4">
    <source>
        <dbReference type="PROSITE-ProRule" id="PRU00024"/>
    </source>
</evidence>
<keyword evidence="8" id="KW-1185">Reference proteome</keyword>
<organism evidence="7 8">
    <name type="scientific">Mytilus galloprovincialis</name>
    <name type="common">Mediterranean mussel</name>
    <dbReference type="NCBI Taxonomy" id="29158"/>
    <lineage>
        <taxon>Eukaryota</taxon>
        <taxon>Metazoa</taxon>
        <taxon>Spiralia</taxon>
        <taxon>Lophotrochozoa</taxon>
        <taxon>Mollusca</taxon>
        <taxon>Bivalvia</taxon>
        <taxon>Autobranchia</taxon>
        <taxon>Pteriomorphia</taxon>
        <taxon>Mytilida</taxon>
        <taxon>Mytiloidea</taxon>
        <taxon>Mytilidae</taxon>
        <taxon>Mytilinae</taxon>
        <taxon>Mytilus</taxon>
    </lineage>
</organism>
<dbReference type="InterPro" id="IPR000315">
    <property type="entry name" value="Znf_B-box"/>
</dbReference>
<evidence type="ECO:0000256" key="2">
    <source>
        <dbReference type="ARBA" id="ARBA00022771"/>
    </source>
</evidence>
<gene>
    <name evidence="7" type="ORF">MGAL_10B068100</name>
</gene>